<proteinExistence type="predicted"/>
<dbReference type="EMBL" id="SZZP01000057">
    <property type="protein sequence ID" value="TKV70898.1"/>
    <property type="molecule type" value="Genomic_DNA"/>
</dbReference>
<organism evidence="2 3">
    <name type="scientific">Bradyrhizobium elkanii</name>
    <dbReference type="NCBI Taxonomy" id="29448"/>
    <lineage>
        <taxon>Bacteria</taxon>
        <taxon>Pseudomonadati</taxon>
        <taxon>Pseudomonadota</taxon>
        <taxon>Alphaproteobacteria</taxon>
        <taxon>Hyphomicrobiales</taxon>
        <taxon>Nitrobacteraceae</taxon>
        <taxon>Bradyrhizobium</taxon>
    </lineage>
</organism>
<dbReference type="Proteomes" id="UP000305095">
    <property type="component" value="Unassembled WGS sequence"/>
</dbReference>
<evidence type="ECO:0000313" key="2">
    <source>
        <dbReference type="EMBL" id="TKV70898.1"/>
    </source>
</evidence>
<dbReference type="AlphaFoldDB" id="A0A4U6RBY7"/>
<reference evidence="2 3" key="1">
    <citation type="submission" date="2019-05" db="EMBL/GenBank/DDBJ databases">
        <title>Draft Genome of Bradyrhizobium elkanii strain SEMIA 938, Used in Commercial Inoculants for Lupinus spp. in Brazil.</title>
        <authorList>
            <person name="Hungria M."/>
            <person name="Delamuta J.R.M."/>
            <person name="Ribeiro R.A."/>
            <person name="Nogueira M.A."/>
        </authorList>
    </citation>
    <scope>NUCLEOTIDE SEQUENCE [LARGE SCALE GENOMIC DNA]</scope>
    <source>
        <strain evidence="2 3">Semia 938</strain>
    </source>
</reference>
<dbReference type="RefSeq" id="WP_210241939.1">
    <property type="nucleotide sequence ID" value="NZ_SZZP01000057.1"/>
</dbReference>
<accession>A0A4U6RBY7</accession>
<sequence length="222" mass="23856">MWNVTISGRAVIKFGMAVGAAVSIPPVLRWQTALAAAKTVRMVMGQLQIFDPIVTTANNASRHGPVIYDTLFALDSNLGPKPQMVGKWGVFDDSRDGSDPNDLPGANDETDGEVVVTEMSPTRIFDANKNAGKHFVIIWDAALVSESASVIPEGDSRLDDAYKFLVFVGSTWVQADIANETSSGPYTNDAKALVDPATLPYAANDPAMWLWPTLRYPTPASG</sequence>
<name>A0A4U6RBY7_BRAEL</name>
<dbReference type="Gene3D" id="3.40.190.10">
    <property type="entry name" value="Periplasmic binding protein-like II"/>
    <property type="match status" value="2"/>
</dbReference>
<dbReference type="InterPro" id="IPR006059">
    <property type="entry name" value="SBP"/>
</dbReference>
<dbReference type="Pfam" id="PF13416">
    <property type="entry name" value="SBP_bac_8"/>
    <property type="match status" value="1"/>
</dbReference>
<keyword evidence="1" id="KW-0574">Periplasm</keyword>
<comment type="caution">
    <text evidence="2">The sequence shown here is derived from an EMBL/GenBank/DDBJ whole genome shotgun (WGS) entry which is preliminary data.</text>
</comment>
<gene>
    <name evidence="2" type="ORF">FDV58_40960</name>
</gene>
<dbReference type="SUPFAM" id="SSF53850">
    <property type="entry name" value="Periplasmic binding protein-like II"/>
    <property type="match status" value="1"/>
</dbReference>
<evidence type="ECO:0000256" key="1">
    <source>
        <dbReference type="ARBA" id="ARBA00022764"/>
    </source>
</evidence>
<protein>
    <submittedName>
        <fullName evidence="2">Uncharacterized protein</fullName>
    </submittedName>
</protein>
<evidence type="ECO:0000313" key="3">
    <source>
        <dbReference type="Proteomes" id="UP000305095"/>
    </source>
</evidence>